<organism evidence="1">
    <name type="scientific">Ulva partita</name>
    <dbReference type="NCBI Taxonomy" id="1605170"/>
    <lineage>
        <taxon>Eukaryota</taxon>
        <taxon>Viridiplantae</taxon>
        <taxon>Chlorophyta</taxon>
        <taxon>core chlorophytes</taxon>
        <taxon>Ulvophyceae</taxon>
        <taxon>OUU clade</taxon>
        <taxon>Ulvales</taxon>
        <taxon>Ulvaceae</taxon>
        <taxon>Ulva</taxon>
    </lineage>
</organism>
<sequence>MNTASENRARSASLPKTHANEYALLLATYNRPGKNICSCSLCSRYVAVRKVRNRCTMQEMRKGVWESLMSRCVLQ</sequence>
<dbReference type="AlphaFoldDB" id="A0A1C9ZS23"/>
<dbReference type="EMBL" id="LC088650">
    <property type="protein sequence ID" value="BAV58338.1"/>
    <property type="molecule type" value="mRNA"/>
</dbReference>
<protein>
    <submittedName>
        <fullName evidence="1">Uncharacterized protein</fullName>
    </submittedName>
</protein>
<name>A0A1C9ZS23_9CHLO</name>
<gene>
    <name evidence="1" type="primary">6656f</name>
</gene>
<reference evidence="1" key="1">
    <citation type="submission" date="2015-10" db="EMBL/GenBank/DDBJ databases">
        <title>Evolution of the mating-type locus in an isomorphic haploid-diploid life cycle and isogamy.</title>
        <authorList>
            <person name="Yamazaki T."/>
            <person name="Suzuki R."/>
            <person name="Ichihara K."/>
            <person name="Toyoda A."/>
            <person name="Kuwano K."/>
            <person name="Kawano S."/>
        </authorList>
    </citation>
    <scope>NUCLEOTIDE SEQUENCE</scope>
    <source>
        <strain evidence="1">MGEC-1</strain>
    </source>
</reference>
<proteinExistence type="evidence at transcript level"/>
<accession>A0A1C9ZS23</accession>
<evidence type="ECO:0000313" key="1">
    <source>
        <dbReference type="EMBL" id="BAV58338.1"/>
    </source>
</evidence>